<feature type="non-terminal residue" evidence="3">
    <location>
        <position position="81"/>
    </location>
</feature>
<dbReference type="SUPFAM" id="SSF81296">
    <property type="entry name" value="E set domains"/>
    <property type="match status" value="1"/>
</dbReference>
<dbReference type="Pfam" id="PF00339">
    <property type="entry name" value="Arrestin_N"/>
    <property type="match status" value="1"/>
</dbReference>
<reference evidence="3 4" key="1">
    <citation type="journal article" date="2018" name="Gigascience">
        <title>Genomes of trombidid mites reveal novel predicted allergens and laterally-transferred genes associated with secondary metabolism.</title>
        <authorList>
            <person name="Dong X."/>
            <person name="Chaisiri K."/>
            <person name="Xia D."/>
            <person name="Armstrong S.D."/>
            <person name="Fang Y."/>
            <person name="Donnelly M.J."/>
            <person name="Kadowaki T."/>
            <person name="McGarry J.W."/>
            <person name="Darby A.C."/>
            <person name="Makepeace B.L."/>
        </authorList>
    </citation>
    <scope>NUCLEOTIDE SEQUENCE [LARGE SCALE GENOMIC DNA]</scope>
    <source>
        <strain evidence="3">UoL-UT</strain>
    </source>
</reference>
<dbReference type="EMBL" id="NCKV01001036">
    <property type="protein sequence ID" value="RWS29175.1"/>
    <property type="molecule type" value="Genomic_DNA"/>
</dbReference>
<dbReference type="AlphaFoldDB" id="A0A443SNV2"/>
<dbReference type="GO" id="GO:0015031">
    <property type="term" value="P:protein transport"/>
    <property type="evidence" value="ECO:0007669"/>
    <property type="project" value="TreeGrafter"/>
</dbReference>
<dbReference type="InterPro" id="IPR011021">
    <property type="entry name" value="Arrestin-like_N"/>
</dbReference>
<dbReference type="InterPro" id="IPR050357">
    <property type="entry name" value="Arrestin_domain-protein"/>
</dbReference>
<dbReference type="Gene3D" id="2.60.40.640">
    <property type="match status" value="1"/>
</dbReference>
<comment type="caution">
    <text evidence="3">The sequence shown here is derived from an EMBL/GenBank/DDBJ whole genome shotgun (WGS) entry which is preliminary data.</text>
</comment>
<proteinExistence type="inferred from homology"/>
<feature type="domain" description="Arrestin-like N-terminal" evidence="2">
    <location>
        <begin position="11"/>
        <end position="78"/>
    </location>
</feature>
<keyword evidence="4" id="KW-1185">Reference proteome</keyword>
<gene>
    <name evidence="3" type="ORF">B4U80_04720</name>
</gene>
<sequence>MDYINEFDIRLAKEMYYAGETLTGHVVLNTLENFKLKAIKVQLRGKAHAEWKVVVNGERRTVKDDHVFIDERISIWGKGKC</sequence>
<dbReference type="OrthoDB" id="7785529at2759"/>
<accession>A0A443SNV2</accession>
<dbReference type="STRING" id="299467.A0A443SNV2"/>
<evidence type="ECO:0000256" key="1">
    <source>
        <dbReference type="ARBA" id="ARBA00005298"/>
    </source>
</evidence>
<dbReference type="PANTHER" id="PTHR11188:SF144">
    <property type="entry name" value="ARRESTIN C-TERMINAL-LIKE DOMAIN-CONTAINING PROTEIN"/>
    <property type="match status" value="1"/>
</dbReference>
<dbReference type="InterPro" id="IPR014756">
    <property type="entry name" value="Ig_E-set"/>
</dbReference>
<dbReference type="PANTHER" id="PTHR11188">
    <property type="entry name" value="ARRESTIN DOMAIN CONTAINING PROTEIN"/>
    <property type="match status" value="1"/>
</dbReference>
<evidence type="ECO:0000259" key="2">
    <source>
        <dbReference type="Pfam" id="PF00339"/>
    </source>
</evidence>
<dbReference type="GO" id="GO:0005737">
    <property type="term" value="C:cytoplasm"/>
    <property type="evidence" value="ECO:0007669"/>
    <property type="project" value="TreeGrafter"/>
</dbReference>
<dbReference type="VEuPathDB" id="VectorBase:LDEU002863"/>
<comment type="similarity">
    <text evidence="1">Belongs to the arrestin family.</text>
</comment>
<name>A0A443SNV2_9ACAR</name>
<evidence type="ECO:0000313" key="3">
    <source>
        <dbReference type="EMBL" id="RWS29175.1"/>
    </source>
</evidence>
<organism evidence="3 4">
    <name type="scientific">Leptotrombidium deliense</name>
    <dbReference type="NCBI Taxonomy" id="299467"/>
    <lineage>
        <taxon>Eukaryota</taxon>
        <taxon>Metazoa</taxon>
        <taxon>Ecdysozoa</taxon>
        <taxon>Arthropoda</taxon>
        <taxon>Chelicerata</taxon>
        <taxon>Arachnida</taxon>
        <taxon>Acari</taxon>
        <taxon>Acariformes</taxon>
        <taxon>Trombidiformes</taxon>
        <taxon>Prostigmata</taxon>
        <taxon>Anystina</taxon>
        <taxon>Parasitengona</taxon>
        <taxon>Trombiculoidea</taxon>
        <taxon>Trombiculidae</taxon>
        <taxon>Leptotrombidium</taxon>
    </lineage>
</organism>
<evidence type="ECO:0000313" key="4">
    <source>
        <dbReference type="Proteomes" id="UP000288716"/>
    </source>
</evidence>
<dbReference type="InterPro" id="IPR014752">
    <property type="entry name" value="Arrestin-like_C"/>
</dbReference>
<protein>
    <recommendedName>
        <fullName evidence="2">Arrestin-like N-terminal domain-containing protein</fullName>
    </recommendedName>
</protein>
<dbReference type="Proteomes" id="UP000288716">
    <property type="component" value="Unassembled WGS sequence"/>
</dbReference>